<protein>
    <recommendedName>
        <fullName evidence="2">Cupin type-2 domain-containing protein</fullName>
    </recommendedName>
</protein>
<evidence type="ECO:0000259" key="2">
    <source>
        <dbReference type="Pfam" id="PF07883"/>
    </source>
</evidence>
<dbReference type="PANTHER" id="PTHR35848">
    <property type="entry name" value="OXALATE-BINDING PROTEIN"/>
    <property type="match status" value="1"/>
</dbReference>
<evidence type="ECO:0000256" key="1">
    <source>
        <dbReference type="ARBA" id="ARBA00022723"/>
    </source>
</evidence>
<keyword evidence="1" id="KW-0479">Metal-binding</keyword>
<accession>A0A0H3L3F7</accession>
<dbReference type="InterPro" id="IPR013096">
    <property type="entry name" value="Cupin_2"/>
</dbReference>
<organism evidence="3 4">
    <name type="scientific">Pantoea ananatis (strain AJ13355)</name>
    <dbReference type="NCBI Taxonomy" id="932677"/>
    <lineage>
        <taxon>Bacteria</taxon>
        <taxon>Pseudomonadati</taxon>
        <taxon>Pseudomonadota</taxon>
        <taxon>Gammaproteobacteria</taxon>
        <taxon>Enterobacterales</taxon>
        <taxon>Erwiniaceae</taxon>
        <taxon>Pantoea</taxon>
    </lineage>
</organism>
<name>A0A0H3L3F7_PANAA</name>
<dbReference type="AlphaFoldDB" id="A0A0H3L3F7"/>
<dbReference type="EMBL" id="AP012033">
    <property type="protein sequence ID" value="BAK13912.1"/>
    <property type="molecule type" value="Genomic_DNA"/>
</dbReference>
<dbReference type="Gene3D" id="2.60.120.10">
    <property type="entry name" value="Jelly Rolls"/>
    <property type="match status" value="1"/>
</dbReference>
<dbReference type="SUPFAM" id="SSF51182">
    <property type="entry name" value="RmlC-like cupins"/>
    <property type="match status" value="1"/>
</dbReference>
<gene>
    <name evidence="3" type="ORF">PAJ_p0044</name>
</gene>
<dbReference type="InterPro" id="IPR011051">
    <property type="entry name" value="RmlC_Cupin_sf"/>
</dbReference>
<dbReference type="PANTHER" id="PTHR35848:SF9">
    <property type="entry name" value="SLL1358 PROTEIN"/>
    <property type="match status" value="1"/>
</dbReference>
<dbReference type="Proteomes" id="UP000006690">
    <property type="component" value="Plasmid pEA320"/>
</dbReference>
<geneLocation type="plasmid" evidence="3 4">
    <name>pEA320</name>
</geneLocation>
<proteinExistence type="predicted"/>
<dbReference type="GO" id="GO:0046872">
    <property type="term" value="F:metal ion binding"/>
    <property type="evidence" value="ECO:0007669"/>
    <property type="project" value="UniProtKB-KW"/>
</dbReference>
<dbReference type="HOGENOM" id="CLU_145430_0_0_6"/>
<dbReference type="InterPro" id="IPR051610">
    <property type="entry name" value="GPI/OXD"/>
</dbReference>
<evidence type="ECO:0000313" key="3">
    <source>
        <dbReference type="EMBL" id="BAK13912.1"/>
    </source>
</evidence>
<sequence length="119" mass="13616">MRAKRGFMISKDNAEHYVWGNNCDGWHLLKRQDLSIIHEHMPPATAETRHFHVQSRQFFFVLEGELTMEIEGIVHLLQAQQGIEISPGAKHQARNDGNDSVTFLVISHPTTRGDRTDLT</sequence>
<keyword evidence="3" id="KW-0614">Plasmid</keyword>
<dbReference type="InterPro" id="IPR014710">
    <property type="entry name" value="RmlC-like_jellyroll"/>
</dbReference>
<dbReference type="eggNOG" id="COG0662">
    <property type="taxonomic scope" value="Bacteria"/>
</dbReference>
<dbReference type="KEGG" id="paj:PAJ_p0044"/>
<feature type="domain" description="Cupin type-2" evidence="2">
    <location>
        <begin position="38"/>
        <end position="106"/>
    </location>
</feature>
<reference evidence="4" key="1">
    <citation type="journal article" date="2012" name="Appl. Microbiol. Biotechnol.">
        <title>The complete genome sequence of Pantoea ananatis AJ13355, an organism with great biotechnological potential.</title>
        <authorList>
            <person name="Hara Y."/>
            <person name="Kadotani N."/>
            <person name="Izui H."/>
            <person name="Katashkina J.I."/>
            <person name="Kuvaeva T.M."/>
            <person name="Andreeva I.G."/>
            <person name="Golubeva L.I."/>
            <person name="Malko D.B."/>
            <person name="Makeev V.J."/>
            <person name="Mashko S.V."/>
            <person name="Kozlov Y.I."/>
        </authorList>
    </citation>
    <scope>NUCLEOTIDE SEQUENCE [LARGE SCALE GENOMIC DNA]</scope>
    <source>
        <strain evidence="4">AJ13355</strain>
        <plasmid evidence="4">Plasmid pEA320</plasmid>
    </source>
</reference>
<evidence type="ECO:0000313" key="4">
    <source>
        <dbReference type="Proteomes" id="UP000006690"/>
    </source>
</evidence>
<dbReference type="Pfam" id="PF07883">
    <property type="entry name" value="Cupin_2"/>
    <property type="match status" value="1"/>
</dbReference>